<evidence type="ECO:0000256" key="7">
    <source>
        <dbReference type="ARBA" id="ARBA00023125"/>
    </source>
</evidence>
<evidence type="ECO:0000256" key="4">
    <source>
        <dbReference type="ARBA" id="ARBA00022771"/>
    </source>
</evidence>
<feature type="domain" description="C2H2-type" evidence="12">
    <location>
        <begin position="199"/>
        <end position="226"/>
    </location>
</feature>
<feature type="compositionally biased region" description="Acidic residues" evidence="11">
    <location>
        <begin position="1183"/>
        <end position="1209"/>
    </location>
</feature>
<keyword evidence="2" id="KW-0479">Metal-binding</keyword>
<keyword evidence="7" id="KW-0238">DNA-binding</keyword>
<feature type="domain" description="C2H2-type" evidence="12">
    <location>
        <begin position="171"/>
        <end position="198"/>
    </location>
</feature>
<feature type="domain" description="C2H2-type" evidence="12">
    <location>
        <begin position="514"/>
        <end position="541"/>
    </location>
</feature>
<dbReference type="InterPro" id="IPR036236">
    <property type="entry name" value="Znf_C2H2_sf"/>
</dbReference>
<feature type="region of interest" description="Disordered" evidence="11">
    <location>
        <begin position="1071"/>
        <end position="1216"/>
    </location>
</feature>
<evidence type="ECO:0000256" key="6">
    <source>
        <dbReference type="ARBA" id="ARBA00023015"/>
    </source>
</evidence>
<evidence type="ECO:0000256" key="1">
    <source>
        <dbReference type="ARBA" id="ARBA00004123"/>
    </source>
</evidence>
<keyword evidence="4 10" id="KW-0863">Zinc-finger</keyword>
<dbReference type="InterPro" id="IPR050752">
    <property type="entry name" value="C2H2-ZF_domain"/>
</dbReference>
<feature type="region of interest" description="Disordered" evidence="11">
    <location>
        <begin position="459"/>
        <end position="479"/>
    </location>
</feature>
<feature type="domain" description="C2H2-type" evidence="12">
    <location>
        <begin position="380"/>
        <end position="408"/>
    </location>
</feature>
<feature type="region of interest" description="Disordered" evidence="11">
    <location>
        <begin position="774"/>
        <end position="794"/>
    </location>
</feature>
<keyword evidence="8" id="KW-0804">Transcription</keyword>
<dbReference type="SMART" id="SM00355">
    <property type="entry name" value="ZnF_C2H2"/>
    <property type="match status" value="15"/>
</dbReference>
<dbReference type="PROSITE" id="PS50157">
    <property type="entry name" value="ZINC_FINGER_C2H2_2"/>
    <property type="match status" value="15"/>
</dbReference>
<name>U5EEZ5_9DIPT</name>
<dbReference type="SUPFAM" id="SSF57667">
    <property type="entry name" value="beta-beta-alpha zinc fingers"/>
    <property type="match status" value="7"/>
</dbReference>
<protein>
    <recommendedName>
        <fullName evidence="12">C2H2-type domain-containing protein</fullName>
    </recommendedName>
</protein>
<evidence type="ECO:0000256" key="5">
    <source>
        <dbReference type="ARBA" id="ARBA00022833"/>
    </source>
</evidence>
<evidence type="ECO:0000256" key="10">
    <source>
        <dbReference type="PROSITE-ProRule" id="PRU00042"/>
    </source>
</evidence>
<feature type="domain" description="C2H2-type" evidence="12">
    <location>
        <begin position="542"/>
        <end position="570"/>
    </location>
</feature>
<dbReference type="EMBL" id="GANO01004092">
    <property type="protein sequence ID" value="JAB55779.1"/>
    <property type="molecule type" value="mRNA"/>
</dbReference>
<feature type="domain" description="C2H2-type" evidence="12">
    <location>
        <begin position="600"/>
        <end position="627"/>
    </location>
</feature>
<dbReference type="FunFam" id="3.30.160.60:FF:001465">
    <property type="entry name" value="Zinc finger protein 560"/>
    <property type="match status" value="1"/>
</dbReference>
<accession>U5EEZ5</accession>
<feature type="region of interest" description="Disordered" evidence="11">
    <location>
        <begin position="248"/>
        <end position="312"/>
    </location>
</feature>
<feature type="domain" description="C2H2-type" evidence="12">
    <location>
        <begin position="655"/>
        <end position="682"/>
    </location>
</feature>
<dbReference type="GO" id="GO:0000122">
    <property type="term" value="P:negative regulation of transcription by RNA polymerase II"/>
    <property type="evidence" value="ECO:0007669"/>
    <property type="project" value="UniProtKB-ARBA"/>
</dbReference>
<feature type="domain" description="C2H2-type" evidence="12">
    <location>
        <begin position="421"/>
        <end position="449"/>
    </location>
</feature>
<proteinExistence type="evidence at transcript level"/>
<feature type="compositionally biased region" description="Basic residues" evidence="11">
    <location>
        <begin position="295"/>
        <end position="306"/>
    </location>
</feature>
<feature type="domain" description="C2H2-type" evidence="12">
    <location>
        <begin position="1217"/>
        <end position="1240"/>
    </location>
</feature>
<dbReference type="InterPro" id="IPR013087">
    <property type="entry name" value="Znf_C2H2_type"/>
</dbReference>
<keyword evidence="6" id="KW-0805">Transcription regulation</keyword>
<dbReference type="Gene3D" id="3.30.160.60">
    <property type="entry name" value="Classic Zinc Finger"/>
    <property type="match status" value="9"/>
</dbReference>
<feature type="domain" description="C2H2-type" evidence="12">
    <location>
        <begin position="683"/>
        <end position="710"/>
    </location>
</feature>
<comment type="subcellular location">
    <subcellularLocation>
        <location evidence="1">Nucleus</location>
    </subcellularLocation>
</comment>
<dbReference type="GO" id="GO:0008270">
    <property type="term" value="F:zinc ion binding"/>
    <property type="evidence" value="ECO:0007669"/>
    <property type="project" value="UniProtKB-KW"/>
</dbReference>
<keyword evidence="9" id="KW-0539">Nucleus</keyword>
<feature type="domain" description="C2H2-type" evidence="12">
    <location>
        <begin position="572"/>
        <end position="599"/>
    </location>
</feature>
<feature type="domain" description="C2H2-type" evidence="12">
    <location>
        <begin position="627"/>
        <end position="654"/>
    </location>
</feature>
<feature type="domain" description="C2H2-type" evidence="12">
    <location>
        <begin position="748"/>
        <end position="775"/>
    </location>
</feature>
<evidence type="ECO:0000256" key="8">
    <source>
        <dbReference type="ARBA" id="ARBA00023163"/>
    </source>
</evidence>
<dbReference type="PANTHER" id="PTHR24384:SF189">
    <property type="entry name" value="C2H2-TYPE DOMAIN-CONTAINING PROTEIN-RELATED"/>
    <property type="match status" value="1"/>
</dbReference>
<dbReference type="GO" id="GO:0005634">
    <property type="term" value="C:nucleus"/>
    <property type="evidence" value="ECO:0007669"/>
    <property type="project" value="UniProtKB-SubCell"/>
</dbReference>
<reference evidence="13" key="1">
    <citation type="journal article" date="2014" name="Insect Biochem. Mol. Biol.">
        <title>An insight into the sialome of the frog biting fly, Corethrella appendiculata.</title>
        <authorList>
            <person name="Ribeiro J.M.C."/>
            <person name="Chagas A.C."/>
            <person name="Pham V.M."/>
            <person name="Lounibos L.P."/>
            <person name="Calvo E."/>
        </authorList>
    </citation>
    <scope>NUCLEOTIDE SEQUENCE</scope>
    <source>
        <tissue evidence="13">Salivary glands</tissue>
    </source>
</reference>
<evidence type="ECO:0000256" key="2">
    <source>
        <dbReference type="ARBA" id="ARBA00022723"/>
    </source>
</evidence>
<evidence type="ECO:0000313" key="13">
    <source>
        <dbReference type="EMBL" id="JAB55779.1"/>
    </source>
</evidence>
<dbReference type="PANTHER" id="PTHR24384">
    <property type="entry name" value="FINGER PUTATIVE TRANSCRIPTION FACTOR FAMILY-RELATED"/>
    <property type="match status" value="1"/>
</dbReference>
<feature type="compositionally biased region" description="Basic and acidic residues" evidence="11">
    <location>
        <begin position="252"/>
        <end position="266"/>
    </location>
</feature>
<dbReference type="PROSITE" id="PS00028">
    <property type="entry name" value="ZINC_FINGER_C2H2_1"/>
    <property type="match status" value="13"/>
</dbReference>
<dbReference type="FunFam" id="3.30.160.60:FF:000325">
    <property type="entry name" value="ZFP90 zinc finger protein"/>
    <property type="match status" value="1"/>
</dbReference>
<feature type="domain" description="C2H2-type" evidence="12">
    <location>
        <begin position="351"/>
        <end position="379"/>
    </location>
</feature>
<evidence type="ECO:0000259" key="12">
    <source>
        <dbReference type="PROSITE" id="PS50157"/>
    </source>
</evidence>
<dbReference type="Pfam" id="PF00096">
    <property type="entry name" value="zf-C2H2"/>
    <property type="match status" value="4"/>
</dbReference>
<organism evidence="13">
    <name type="scientific">Corethrella appendiculata</name>
    <dbReference type="NCBI Taxonomy" id="1370023"/>
    <lineage>
        <taxon>Eukaryota</taxon>
        <taxon>Metazoa</taxon>
        <taxon>Ecdysozoa</taxon>
        <taxon>Arthropoda</taxon>
        <taxon>Hexapoda</taxon>
        <taxon>Insecta</taxon>
        <taxon>Pterygota</taxon>
        <taxon>Neoptera</taxon>
        <taxon>Endopterygota</taxon>
        <taxon>Diptera</taxon>
        <taxon>Nematocera</taxon>
        <taxon>Culicoidea</taxon>
        <taxon>Chaoboridae</taxon>
        <taxon>Corethrella</taxon>
    </lineage>
</organism>
<feature type="compositionally biased region" description="Polar residues" evidence="11">
    <location>
        <begin position="1071"/>
        <end position="1083"/>
    </location>
</feature>
<feature type="compositionally biased region" description="Low complexity" evidence="11">
    <location>
        <begin position="1163"/>
        <end position="1172"/>
    </location>
</feature>
<sequence length="1240" mass="141792">MEEESFGIWETTTNNNQQQGQIHVINIQNAQIIKSNGNGETSALILDETHQEATEGYLVDENDINNLDQIPPENLIYMNTDDGNIIEGHIVDGENETVDQQEDDDGGQQQEEYMECEVTEEVITDDLFTGEDCVQVTVDQLCVNSTPVEIEDEVQVPLPTDQDEYTTSRPYPCDFCSRRFRKKANLMNHIVAHQNDRPHVCNLCGARYIRRCDLLNHLKIHAYASDDHDDMSLQDDYLDDDDDTKNRINYNSEHDTLFSPRKDIASRRRNKSTKNFNSSSATNSYTATTSSAGKTNRKLTGAKKRKQSESTLDTSVDIDGDILTDFDYDTNITASTVYPQKYPITDPKKPFVCQHCGFCFAREKALESHSRIIHGGDSPHECNICGHMSWNLNNLKEHQRVRHPQQQESSNESGQLLAFQYICEHCDSLFDRQDQLRKHIKAVHTIKKEPIARFYQSGIEHTQQQSHHDPLDNDDEDNFIDDRRENEEEEDYDDEKHDLTYGEETNENQNDQRLSCNVCGDSFAEALDLLAHAEVHARYEPWKCQLCGEKFLEESLIKSHLRDFHPHQMNENSCAVCGKQCRNQVSLIKHAWEHSRERSHSCSKCGKTFHNKARLKRHMVSHRNKSVTCEICGDDFPDGRTLMNHRHSHTKTNQFPCIECGKTFGSRSSQQIHVRIHTGEKPYGCRFCWKAFADGGTLRKHERIHTGEKPYGCSVCPRAFNQRVVLREHIRSHHSAPDAKRGNSVTPYYCNVCGSLFSTSMDLIKHLIEHSDLATASKRQQPTGPRKYKRRRKLKPHELERLQIEKMTSKKLNNEEEMNYSDEDRNVDIGGDENDDDLLKSSSDLLLEYGENVSTKKEQQEQSIPIFTMPEFSSTTTSRATSSTKVQDQIDITGIRLLGNVLLISDSDKIKSSPAGTVSLSTPISGVKQNSRPKMIHTQKTRVPVVDGKRKTKTFITKEIKQEIVSPSSSSTNYRPRTKTVANNYQIIPSEKISPATFPILQGEDEQQQQLSNDIDVVTITTTSKRDVDATYDDLLNQNLLDEISKKDKYIDKFNSDIVNDLEEILRSPIKSNLNNNNSTAPTSVVPLSVAHESSKSPAKTPIKQERSRRQSHRKSISSSGKKSTRREIELSPPRTQQKMEQRALTASLRSQRLQSRREQQEKQQQQQRQQSFLIENIKTEEIDIDSEETVNDDGNPDDENNEQDDSGEGEQNRKKFKCEMCSASFDDRAKLLIHVPIHI</sequence>
<keyword evidence="5" id="KW-0862">Zinc</keyword>
<dbReference type="GO" id="GO:0000981">
    <property type="term" value="F:DNA-binding transcription factor activity, RNA polymerase II-specific"/>
    <property type="evidence" value="ECO:0007669"/>
    <property type="project" value="TreeGrafter"/>
</dbReference>
<keyword evidence="3" id="KW-0677">Repeat</keyword>
<dbReference type="GO" id="GO:0000978">
    <property type="term" value="F:RNA polymerase II cis-regulatory region sequence-specific DNA binding"/>
    <property type="evidence" value="ECO:0007669"/>
    <property type="project" value="TreeGrafter"/>
</dbReference>
<feature type="domain" description="C2H2-type" evidence="12">
    <location>
        <begin position="711"/>
        <end position="739"/>
    </location>
</feature>
<evidence type="ECO:0000256" key="3">
    <source>
        <dbReference type="ARBA" id="ARBA00022737"/>
    </source>
</evidence>
<dbReference type="FunFam" id="3.30.160.60:FF:000260">
    <property type="entry name" value="Spalt-like transcription factor 1"/>
    <property type="match status" value="1"/>
</dbReference>
<feature type="compositionally biased region" description="Low complexity" evidence="11">
    <location>
        <begin position="275"/>
        <end position="292"/>
    </location>
</feature>
<dbReference type="AlphaFoldDB" id="U5EEZ5"/>
<evidence type="ECO:0000256" key="9">
    <source>
        <dbReference type="ARBA" id="ARBA00023242"/>
    </source>
</evidence>
<evidence type="ECO:0000256" key="11">
    <source>
        <dbReference type="SAM" id="MobiDB-lite"/>
    </source>
</evidence>